<dbReference type="GO" id="GO:0046872">
    <property type="term" value="F:metal ion binding"/>
    <property type="evidence" value="ECO:0007669"/>
    <property type="project" value="UniProtKB-KW"/>
</dbReference>
<feature type="domain" description="Creatinase N-terminal" evidence="5">
    <location>
        <begin position="5"/>
        <end position="132"/>
    </location>
</feature>
<dbReference type="InterPro" id="IPR050422">
    <property type="entry name" value="X-Pro_aminopeptidase_P"/>
</dbReference>
<dbReference type="Pfam" id="PF01321">
    <property type="entry name" value="Creatinase_N"/>
    <property type="match status" value="1"/>
</dbReference>
<dbReference type="Pfam" id="PF16188">
    <property type="entry name" value="Peptidase_M24_C"/>
    <property type="match status" value="1"/>
</dbReference>
<evidence type="ECO:0000259" key="5">
    <source>
        <dbReference type="Pfam" id="PF01321"/>
    </source>
</evidence>
<dbReference type="Gene3D" id="3.40.350.10">
    <property type="entry name" value="Creatinase/prolidase N-terminal domain"/>
    <property type="match status" value="2"/>
</dbReference>
<dbReference type="RefSeq" id="WP_183376788.1">
    <property type="nucleotide sequence ID" value="NZ_JACHHD010000020.1"/>
</dbReference>
<gene>
    <name evidence="7" type="ORF">HNQ43_001710</name>
</gene>
<accession>A0A7W8FZ85</accession>
<evidence type="ECO:0000256" key="1">
    <source>
        <dbReference type="ARBA" id="ARBA00008766"/>
    </source>
</evidence>
<evidence type="ECO:0000259" key="6">
    <source>
        <dbReference type="Pfam" id="PF16188"/>
    </source>
</evidence>
<feature type="domain" description="Peptidase M24 C-terminal" evidence="6">
    <location>
        <begin position="532"/>
        <end position="592"/>
    </location>
</feature>
<proteinExistence type="inferred from homology"/>
<dbReference type="EMBL" id="JACHHD010000020">
    <property type="protein sequence ID" value="MBB5185635.1"/>
    <property type="molecule type" value="Genomic_DNA"/>
</dbReference>
<dbReference type="InterPro" id="IPR036005">
    <property type="entry name" value="Creatinase/aminopeptidase-like"/>
</dbReference>
<dbReference type="FunFam" id="3.90.230.10:FF:000009">
    <property type="entry name" value="xaa-Pro aminopeptidase 2"/>
    <property type="match status" value="1"/>
</dbReference>
<dbReference type="Pfam" id="PF00557">
    <property type="entry name" value="Peptidase_M24"/>
    <property type="match status" value="1"/>
</dbReference>
<comment type="similarity">
    <text evidence="1">Belongs to the peptidase M24B family.</text>
</comment>
<keyword evidence="3 7" id="KW-0378">Hydrolase</keyword>
<evidence type="ECO:0000313" key="8">
    <source>
        <dbReference type="Proteomes" id="UP000521313"/>
    </source>
</evidence>
<dbReference type="Proteomes" id="UP000521313">
    <property type="component" value="Unassembled WGS sequence"/>
</dbReference>
<organism evidence="7 8">
    <name type="scientific">Faecalicoccus acidiformans</name>
    <dbReference type="NCBI Taxonomy" id="915173"/>
    <lineage>
        <taxon>Bacteria</taxon>
        <taxon>Bacillati</taxon>
        <taxon>Bacillota</taxon>
        <taxon>Erysipelotrichia</taxon>
        <taxon>Erysipelotrichales</taxon>
        <taxon>Erysipelotrichaceae</taxon>
        <taxon>Faecalicoccus</taxon>
    </lineage>
</organism>
<dbReference type="Pfam" id="PF16189">
    <property type="entry name" value="Creatinase_N_2"/>
    <property type="match status" value="1"/>
</dbReference>
<dbReference type="SUPFAM" id="SSF53092">
    <property type="entry name" value="Creatinase/prolidase N-terminal domain"/>
    <property type="match status" value="1"/>
</dbReference>
<dbReference type="InterPro" id="IPR000587">
    <property type="entry name" value="Creatinase_N"/>
</dbReference>
<dbReference type="FunFam" id="3.40.350.10:FF:000003">
    <property type="entry name" value="Xaa-pro aminopeptidase P"/>
    <property type="match status" value="1"/>
</dbReference>
<evidence type="ECO:0000313" key="7">
    <source>
        <dbReference type="EMBL" id="MBB5185635.1"/>
    </source>
</evidence>
<keyword evidence="7" id="KW-0031">Aminopeptidase</keyword>
<evidence type="ECO:0000259" key="4">
    <source>
        <dbReference type="Pfam" id="PF00557"/>
    </source>
</evidence>
<dbReference type="CDD" id="cd01085">
    <property type="entry name" value="APP"/>
    <property type="match status" value="1"/>
</dbReference>
<keyword evidence="7" id="KW-0645">Protease</keyword>
<dbReference type="EC" id="3.4.11.9" evidence="7"/>
<protein>
    <submittedName>
        <fullName evidence="7">Xaa-Pro aminopeptidase</fullName>
        <ecNumber evidence="7">3.4.11.9</ecNumber>
    </submittedName>
</protein>
<dbReference type="InterPro" id="IPR000994">
    <property type="entry name" value="Pept_M24"/>
</dbReference>
<dbReference type="Gene3D" id="3.90.230.10">
    <property type="entry name" value="Creatinase/methionine aminopeptidase superfamily"/>
    <property type="match status" value="1"/>
</dbReference>
<dbReference type="PANTHER" id="PTHR43763:SF6">
    <property type="entry name" value="XAA-PRO AMINOPEPTIDASE 1"/>
    <property type="match status" value="1"/>
</dbReference>
<reference evidence="7 8" key="1">
    <citation type="submission" date="2020-08" db="EMBL/GenBank/DDBJ databases">
        <title>Genomic Encyclopedia of Type Strains, Phase IV (KMG-IV): sequencing the most valuable type-strain genomes for metagenomic binning, comparative biology and taxonomic classification.</title>
        <authorList>
            <person name="Goeker M."/>
        </authorList>
    </citation>
    <scope>NUCLEOTIDE SEQUENCE [LARGE SCALE GENOMIC DNA]</scope>
    <source>
        <strain evidence="7 8">DSM 26963</strain>
    </source>
</reference>
<dbReference type="AlphaFoldDB" id="A0A7W8FZ85"/>
<dbReference type="InterPro" id="IPR029149">
    <property type="entry name" value="Creatin/AminoP/Spt16_N"/>
</dbReference>
<feature type="domain" description="Peptidase M24" evidence="4">
    <location>
        <begin position="308"/>
        <end position="523"/>
    </location>
</feature>
<name>A0A7W8FZ85_9FIRM</name>
<dbReference type="SUPFAM" id="SSF55920">
    <property type="entry name" value="Creatinase/aminopeptidase"/>
    <property type="match status" value="1"/>
</dbReference>
<dbReference type="InterPro" id="IPR032416">
    <property type="entry name" value="Peptidase_M24_C"/>
</dbReference>
<sequence length="592" mass="67653">MIKERLQALRMEMKKEGIQAYIVPTSDYHDTEYVCEYFACRKYLSGFTGSAGVLVVLMDQAGLWTDGRYFIQAANQLEGTGIDLMKMGQPETPSIPAYILAHLQEHDTVAFDGKVINLQDYRQYLAQFSTKEIQVENRIDLVSRIWKDRPALPSSQTFHYEERYAGYSIDEKLEKVRFEMKKFHAASHVITKIDEIAWVLNLRASDIPHFPVALAYMTIEMDQATVYIDGTRLDDRSRELFEKANVRIKGYDDIYKDAASLSGPVLIDPHFVNSTLALSIQEPIVEAQDPIILLKACKNETEIKNTKWAHIKDGVAVTRFMYWLKHQVAQGSITECSAQGQLQKYRAQQDNYLEDSFSTICAYKDHAAMMHYSATPQSDVVLKPEGMLLVDSGGQYLEGTTDITRTFVLGPITSEEKYWFTLALRGHIRLAKATFLYGCRGLNLDILARGPLWDQMMDYQCGTGHGVGHLSNVHEAPNGFRWRIVPERNDSCVLEAGMIQSDEPGVYQEGSFGIRHENELLVVAKDQNFYGQFMGFESLTFVPFDREGIDVSLMTQDEIEWLNAYHQEVYEKIHPYLDPEEVSWLKEVTRPL</sequence>
<dbReference type="GO" id="GO:0005737">
    <property type="term" value="C:cytoplasm"/>
    <property type="evidence" value="ECO:0007669"/>
    <property type="project" value="UniProtKB-ARBA"/>
</dbReference>
<evidence type="ECO:0000256" key="2">
    <source>
        <dbReference type="ARBA" id="ARBA00022723"/>
    </source>
</evidence>
<dbReference type="GO" id="GO:0070006">
    <property type="term" value="F:metalloaminopeptidase activity"/>
    <property type="evidence" value="ECO:0007669"/>
    <property type="project" value="InterPro"/>
</dbReference>
<keyword evidence="2" id="KW-0479">Metal-binding</keyword>
<evidence type="ECO:0000256" key="3">
    <source>
        <dbReference type="ARBA" id="ARBA00022801"/>
    </source>
</evidence>
<dbReference type="InterPro" id="IPR033740">
    <property type="entry name" value="Pept_M24B"/>
</dbReference>
<comment type="caution">
    <text evidence="7">The sequence shown here is derived from an EMBL/GenBank/DDBJ whole genome shotgun (WGS) entry which is preliminary data.</text>
</comment>
<dbReference type="PANTHER" id="PTHR43763">
    <property type="entry name" value="XAA-PRO AMINOPEPTIDASE 1"/>
    <property type="match status" value="1"/>
</dbReference>